<evidence type="ECO:0000256" key="4">
    <source>
        <dbReference type="ARBA" id="ARBA00022840"/>
    </source>
</evidence>
<evidence type="ECO:0000313" key="7">
    <source>
        <dbReference type="Proteomes" id="UP000186594"/>
    </source>
</evidence>
<comment type="caution">
    <text evidence="6">The sequence shown here is derived from an EMBL/GenBank/DDBJ whole genome shotgun (WGS) entry which is preliminary data.</text>
</comment>
<evidence type="ECO:0000256" key="2">
    <source>
        <dbReference type="ARBA" id="ARBA00022801"/>
    </source>
</evidence>
<evidence type="ECO:0000259" key="5">
    <source>
        <dbReference type="SMART" id="SM00487"/>
    </source>
</evidence>
<keyword evidence="7" id="KW-1185">Reference proteome</keyword>
<keyword evidence="2" id="KW-0378">Hydrolase</keyword>
<dbReference type="InterPro" id="IPR027417">
    <property type="entry name" value="P-loop_NTPase"/>
</dbReference>
<dbReference type="Pfam" id="PF13087">
    <property type="entry name" value="AAA_12"/>
    <property type="match status" value="1"/>
</dbReference>
<dbReference type="SMART" id="SM00487">
    <property type="entry name" value="DEXDc"/>
    <property type="match status" value="1"/>
</dbReference>
<dbReference type="GO" id="GO:0043139">
    <property type="term" value="F:5'-3' DNA helicase activity"/>
    <property type="evidence" value="ECO:0007669"/>
    <property type="project" value="TreeGrafter"/>
</dbReference>
<accession>A0A1U7LHQ8</accession>
<feature type="domain" description="Helicase ATP-binding" evidence="5">
    <location>
        <begin position="41"/>
        <end position="245"/>
    </location>
</feature>
<dbReference type="PANTHER" id="PTHR43788:SF8">
    <property type="entry name" value="DNA-BINDING PROTEIN SMUBP-2"/>
    <property type="match status" value="1"/>
</dbReference>
<dbReference type="InterPro" id="IPR041679">
    <property type="entry name" value="DNA2/NAM7-like_C"/>
</dbReference>
<dbReference type="STRING" id="1198029.A0A1U7LHQ8"/>
<dbReference type="InterPro" id="IPR050534">
    <property type="entry name" value="Coronavir_polyprotein_1ab"/>
</dbReference>
<dbReference type="OMA" id="QHRMPIP"/>
<keyword evidence="1" id="KW-0547">Nucleotide-binding</keyword>
<keyword evidence="4" id="KW-0067">ATP-binding</keyword>
<dbReference type="PANTHER" id="PTHR43788">
    <property type="entry name" value="DNA2/NAM7 HELICASE FAMILY MEMBER"/>
    <property type="match status" value="1"/>
</dbReference>
<dbReference type="Pfam" id="PF13604">
    <property type="entry name" value="AAA_30"/>
    <property type="match status" value="1"/>
</dbReference>
<dbReference type="EMBL" id="LXFE01003940">
    <property type="protein sequence ID" value="OLL22061.1"/>
    <property type="molecule type" value="Genomic_DNA"/>
</dbReference>
<sequence>MGRDSFRGNDLCEWIYLQKEGSTKVELLDGISRVKSPSISIPALMSSCQRRAAKEIAACRSLTTLVHGPPGTGKTTVIVATTAAWLSLNFKSFVLCVSQSSIAVMNMAEAFLKHNGPDFRIIALQELSNEHLSEGMKEKLVSSSDIAPRFLDGNLFKDGATRVILSTISMLNSDILGPIYDRYPPDLIIVDEANHVFTGDYAVFLQKFRRSLRHVAFFGDPMQLSPHASETIRGVYSVFDEKHLRRNGVLLDTSYRLPLPIAKAISSAYGESLKYTHEITSWRDCIRFIDVDSGFEEKQGQSHKVPRQCYIGLIEQNHLEAMTVVQLVNNYYANSNCAIITPYKAQRLHIADLLDKSNLATRCIYSADTFQGYEADIVIFSVVHTVSLGFLCDIRKLTVMLTRAKKLLIIVGMRRFVSGMARKTLLGSLVNRFNQFNGFSVDWKEVLHGKARLPLLL</sequence>
<dbReference type="Proteomes" id="UP000186594">
    <property type="component" value="Unassembled WGS sequence"/>
</dbReference>
<dbReference type="InterPro" id="IPR047187">
    <property type="entry name" value="SF1_C_Upf1"/>
</dbReference>
<reference evidence="6 7" key="1">
    <citation type="submission" date="2016-04" db="EMBL/GenBank/DDBJ databases">
        <title>Evolutionary innovation and constraint leading to complex multicellularity in the Ascomycota.</title>
        <authorList>
            <person name="Cisse O."/>
            <person name="Nguyen A."/>
            <person name="Hewitt D.A."/>
            <person name="Jedd G."/>
            <person name="Stajich J.E."/>
        </authorList>
    </citation>
    <scope>NUCLEOTIDE SEQUENCE [LARGE SCALE GENOMIC DNA]</scope>
    <source>
        <strain evidence="6 7">DAH-3</strain>
    </source>
</reference>
<organism evidence="6 7">
    <name type="scientific">Neolecta irregularis (strain DAH-3)</name>
    <dbReference type="NCBI Taxonomy" id="1198029"/>
    <lineage>
        <taxon>Eukaryota</taxon>
        <taxon>Fungi</taxon>
        <taxon>Dikarya</taxon>
        <taxon>Ascomycota</taxon>
        <taxon>Taphrinomycotina</taxon>
        <taxon>Neolectales</taxon>
        <taxon>Neolectaceae</taxon>
        <taxon>Neolecta</taxon>
    </lineage>
</organism>
<evidence type="ECO:0000313" key="6">
    <source>
        <dbReference type="EMBL" id="OLL22061.1"/>
    </source>
</evidence>
<dbReference type="Gene3D" id="3.40.50.300">
    <property type="entry name" value="P-loop containing nucleotide triphosphate hydrolases"/>
    <property type="match status" value="2"/>
</dbReference>
<dbReference type="InterPro" id="IPR014001">
    <property type="entry name" value="Helicase_ATP-bd"/>
</dbReference>
<gene>
    <name evidence="6" type="ORF">NEOLI_002261</name>
</gene>
<dbReference type="GO" id="GO:0005524">
    <property type="term" value="F:ATP binding"/>
    <property type="evidence" value="ECO:0007669"/>
    <property type="project" value="UniProtKB-KW"/>
</dbReference>
<evidence type="ECO:0000256" key="1">
    <source>
        <dbReference type="ARBA" id="ARBA00022741"/>
    </source>
</evidence>
<dbReference type="AlphaFoldDB" id="A0A1U7LHQ8"/>
<dbReference type="GO" id="GO:0016787">
    <property type="term" value="F:hydrolase activity"/>
    <property type="evidence" value="ECO:0007669"/>
    <property type="project" value="UniProtKB-KW"/>
</dbReference>
<protein>
    <submittedName>
        <fullName evidence="6">Putative ATP-dependent RNA helicase ECM32</fullName>
    </submittedName>
</protein>
<dbReference type="SUPFAM" id="SSF52540">
    <property type="entry name" value="P-loop containing nucleoside triphosphate hydrolases"/>
    <property type="match status" value="1"/>
</dbReference>
<dbReference type="CDD" id="cd18808">
    <property type="entry name" value="SF1_C_Upf1"/>
    <property type="match status" value="1"/>
</dbReference>
<dbReference type="OrthoDB" id="2423195at2759"/>
<name>A0A1U7LHQ8_NEOID</name>
<keyword evidence="3 6" id="KW-0347">Helicase</keyword>
<proteinExistence type="predicted"/>
<evidence type="ECO:0000256" key="3">
    <source>
        <dbReference type="ARBA" id="ARBA00022806"/>
    </source>
</evidence>